<dbReference type="Proteomes" id="UP001174997">
    <property type="component" value="Unassembled WGS sequence"/>
</dbReference>
<dbReference type="SMART" id="SM00321">
    <property type="entry name" value="WSC"/>
    <property type="match status" value="1"/>
</dbReference>
<protein>
    <submittedName>
        <fullName evidence="3">WSC domain-containing protein</fullName>
    </submittedName>
</protein>
<feature type="compositionally biased region" description="Basic and acidic residues" evidence="1">
    <location>
        <begin position="46"/>
        <end position="55"/>
    </location>
</feature>
<dbReference type="EMBL" id="JAULSY010000074">
    <property type="protein sequence ID" value="KAK0667326.1"/>
    <property type="molecule type" value="Genomic_DNA"/>
</dbReference>
<dbReference type="Pfam" id="PF01822">
    <property type="entry name" value="WSC"/>
    <property type="match status" value="1"/>
</dbReference>
<feature type="compositionally biased region" description="Low complexity" evidence="1">
    <location>
        <begin position="1"/>
        <end position="22"/>
    </location>
</feature>
<dbReference type="InterPro" id="IPR002889">
    <property type="entry name" value="WSC_carb-bd"/>
</dbReference>
<dbReference type="AlphaFoldDB" id="A0AA39ZAF7"/>
<gene>
    <name evidence="3" type="ORF">QBC41DRAFT_324224</name>
</gene>
<accession>A0AA39ZAF7</accession>
<comment type="caution">
    <text evidence="3">The sequence shown here is derived from an EMBL/GenBank/DDBJ whole genome shotgun (WGS) entry which is preliminary data.</text>
</comment>
<sequence>MQQGESTYQGGTSQQTESQSSKKGQDNLENHASDGGQSRPTQGVPHTERPTAEEPKLIVATSSATSMPTDSADGRLGGWKNLGCYADSEQRILRGGIISGDNMTNSLCAEICSDSKFKYFGTEHGNECMCGESAAEVRGSAPGDCDMGCNGTPLGSQWESCGGFWFLNLWQRR</sequence>
<feature type="region of interest" description="Disordered" evidence="1">
    <location>
        <begin position="1"/>
        <end position="55"/>
    </location>
</feature>
<evidence type="ECO:0000313" key="3">
    <source>
        <dbReference type="EMBL" id="KAK0667326.1"/>
    </source>
</evidence>
<evidence type="ECO:0000259" key="2">
    <source>
        <dbReference type="PROSITE" id="PS51212"/>
    </source>
</evidence>
<evidence type="ECO:0000313" key="4">
    <source>
        <dbReference type="Proteomes" id="UP001174997"/>
    </source>
</evidence>
<name>A0AA39ZAF7_9PEZI</name>
<proteinExistence type="predicted"/>
<evidence type="ECO:0000256" key="1">
    <source>
        <dbReference type="SAM" id="MobiDB-lite"/>
    </source>
</evidence>
<feature type="domain" description="WSC" evidence="2">
    <location>
        <begin position="78"/>
        <end position="173"/>
    </location>
</feature>
<feature type="compositionally biased region" description="Basic and acidic residues" evidence="1">
    <location>
        <begin position="23"/>
        <end position="32"/>
    </location>
</feature>
<keyword evidence="4" id="KW-1185">Reference proteome</keyword>
<reference evidence="3" key="1">
    <citation type="submission" date="2023-06" db="EMBL/GenBank/DDBJ databases">
        <title>Genome-scale phylogeny and comparative genomics of the fungal order Sordariales.</title>
        <authorList>
            <consortium name="Lawrence Berkeley National Laboratory"/>
            <person name="Hensen N."/>
            <person name="Bonometti L."/>
            <person name="Westerberg I."/>
            <person name="Brannstrom I.O."/>
            <person name="Guillou S."/>
            <person name="Cros-Aarteil S."/>
            <person name="Calhoun S."/>
            <person name="Haridas S."/>
            <person name="Kuo A."/>
            <person name="Mondo S."/>
            <person name="Pangilinan J."/>
            <person name="Riley R."/>
            <person name="Labutti K."/>
            <person name="Andreopoulos B."/>
            <person name="Lipzen A."/>
            <person name="Chen C."/>
            <person name="Yanf M."/>
            <person name="Daum C."/>
            <person name="Ng V."/>
            <person name="Clum A."/>
            <person name="Steindorff A."/>
            <person name="Ohm R."/>
            <person name="Martin F."/>
            <person name="Silar P."/>
            <person name="Natvig D."/>
            <person name="Lalanne C."/>
            <person name="Gautier V."/>
            <person name="Ament-Velasquez S.L."/>
            <person name="Kruys A."/>
            <person name="Hutchinson M.I."/>
            <person name="Powell A.J."/>
            <person name="Barry K."/>
            <person name="Miller A.N."/>
            <person name="Grigoriev I.V."/>
            <person name="Debuchy R."/>
            <person name="Gladieux P."/>
            <person name="Thoren M.H."/>
            <person name="Johannesson H."/>
        </authorList>
    </citation>
    <scope>NUCLEOTIDE SEQUENCE</scope>
    <source>
        <strain evidence="3">CBS 307.81</strain>
    </source>
</reference>
<organism evidence="3 4">
    <name type="scientific">Cercophora samala</name>
    <dbReference type="NCBI Taxonomy" id="330535"/>
    <lineage>
        <taxon>Eukaryota</taxon>
        <taxon>Fungi</taxon>
        <taxon>Dikarya</taxon>
        <taxon>Ascomycota</taxon>
        <taxon>Pezizomycotina</taxon>
        <taxon>Sordariomycetes</taxon>
        <taxon>Sordariomycetidae</taxon>
        <taxon>Sordariales</taxon>
        <taxon>Lasiosphaeriaceae</taxon>
        <taxon>Cercophora</taxon>
    </lineage>
</organism>
<dbReference type="PROSITE" id="PS51212">
    <property type="entry name" value="WSC"/>
    <property type="match status" value="1"/>
</dbReference>